<keyword evidence="1" id="KW-1133">Transmembrane helix</keyword>
<comment type="caution">
    <text evidence="2">The sequence shown here is derived from an EMBL/GenBank/DDBJ whole genome shotgun (WGS) entry which is preliminary data.</text>
</comment>
<accession>A0AAV0XCL5</accession>
<dbReference type="AlphaFoldDB" id="A0AAV0XCL5"/>
<feature type="transmembrane region" description="Helical" evidence="1">
    <location>
        <begin position="33"/>
        <end position="55"/>
    </location>
</feature>
<reference evidence="2 3" key="1">
    <citation type="submission" date="2023-01" db="EMBL/GenBank/DDBJ databases">
        <authorList>
            <person name="Whitehead M."/>
        </authorList>
    </citation>
    <scope>NUCLEOTIDE SEQUENCE [LARGE SCALE GENOMIC DNA]</scope>
</reference>
<evidence type="ECO:0000313" key="3">
    <source>
        <dbReference type="Proteomes" id="UP001160148"/>
    </source>
</evidence>
<evidence type="ECO:0000313" key="2">
    <source>
        <dbReference type="EMBL" id="CAI6366170.1"/>
    </source>
</evidence>
<keyword evidence="1" id="KW-0472">Membrane</keyword>
<evidence type="ECO:0000256" key="1">
    <source>
        <dbReference type="SAM" id="Phobius"/>
    </source>
</evidence>
<protein>
    <submittedName>
        <fullName evidence="2">Uncharacterized protein</fullName>
    </submittedName>
</protein>
<name>A0AAV0XCL5_9HEMI</name>
<organism evidence="2 3">
    <name type="scientific">Macrosiphum euphorbiae</name>
    <name type="common">potato aphid</name>
    <dbReference type="NCBI Taxonomy" id="13131"/>
    <lineage>
        <taxon>Eukaryota</taxon>
        <taxon>Metazoa</taxon>
        <taxon>Ecdysozoa</taxon>
        <taxon>Arthropoda</taxon>
        <taxon>Hexapoda</taxon>
        <taxon>Insecta</taxon>
        <taxon>Pterygota</taxon>
        <taxon>Neoptera</taxon>
        <taxon>Paraneoptera</taxon>
        <taxon>Hemiptera</taxon>
        <taxon>Sternorrhyncha</taxon>
        <taxon>Aphidomorpha</taxon>
        <taxon>Aphidoidea</taxon>
        <taxon>Aphididae</taxon>
        <taxon>Macrosiphini</taxon>
        <taxon>Macrosiphum</taxon>
    </lineage>
</organism>
<dbReference type="EMBL" id="CARXXK010000004">
    <property type="protein sequence ID" value="CAI6366170.1"/>
    <property type="molecule type" value="Genomic_DNA"/>
</dbReference>
<keyword evidence="3" id="KW-1185">Reference proteome</keyword>
<keyword evidence="1" id="KW-0812">Transmembrane</keyword>
<proteinExistence type="predicted"/>
<dbReference type="Proteomes" id="UP001160148">
    <property type="component" value="Unassembled WGS sequence"/>
</dbReference>
<sequence>MLPTIYGHKIFTFMSNPISNPKYMENIYLNGPAILLTGSNIVDPFFFVSGFIMYTNLSREFRKSKNESVWKTLYRCQSSSE</sequence>
<gene>
    <name evidence="2" type="ORF">MEUPH1_LOCUS20786</name>
</gene>